<dbReference type="Proteomes" id="UP000639403">
    <property type="component" value="Unassembled WGS sequence"/>
</dbReference>
<dbReference type="AlphaFoldDB" id="A0A8H7TY49"/>
<dbReference type="PRINTS" id="PR00463">
    <property type="entry name" value="EP450I"/>
</dbReference>
<dbReference type="InterPro" id="IPR050121">
    <property type="entry name" value="Cytochrome_P450_monoxygenase"/>
</dbReference>
<dbReference type="EMBL" id="JADOXO010000539">
    <property type="protein sequence ID" value="KAF9802959.1"/>
    <property type="molecule type" value="Genomic_DNA"/>
</dbReference>
<keyword evidence="4 5" id="KW-0408">Iron</keyword>
<evidence type="ECO:0000256" key="6">
    <source>
        <dbReference type="RuleBase" id="RU000461"/>
    </source>
</evidence>
<gene>
    <name evidence="7" type="ORF">IEO21_09785</name>
</gene>
<dbReference type="PROSITE" id="PS00086">
    <property type="entry name" value="CYTOCHROME_P450"/>
    <property type="match status" value="1"/>
</dbReference>
<dbReference type="Gene3D" id="1.10.630.10">
    <property type="entry name" value="Cytochrome P450"/>
    <property type="match status" value="1"/>
</dbReference>
<name>A0A8H7TY49_9APHY</name>
<dbReference type="PANTHER" id="PTHR24305">
    <property type="entry name" value="CYTOCHROME P450"/>
    <property type="match status" value="1"/>
</dbReference>
<dbReference type="InterPro" id="IPR001128">
    <property type="entry name" value="Cyt_P450"/>
</dbReference>
<accession>A0A8H7TY49</accession>
<dbReference type="GO" id="GO:0004497">
    <property type="term" value="F:monooxygenase activity"/>
    <property type="evidence" value="ECO:0007669"/>
    <property type="project" value="UniProtKB-KW"/>
</dbReference>
<comment type="caution">
    <text evidence="7">The sequence shown here is derived from an EMBL/GenBank/DDBJ whole genome shotgun (WGS) entry which is preliminary data.</text>
</comment>
<evidence type="ECO:0000256" key="5">
    <source>
        <dbReference type="PIRSR" id="PIRSR602401-1"/>
    </source>
</evidence>
<dbReference type="GO" id="GO:0005506">
    <property type="term" value="F:iron ion binding"/>
    <property type="evidence" value="ECO:0007669"/>
    <property type="project" value="InterPro"/>
</dbReference>
<sequence length="473" mass="53842">MYTVYCVCLGLLYVLYKRLILSPLSKVPGPAIAATTRLVLIYHEFTRHRRRWIHALHMKYGPVVRIAPNEVSMGTWDAAKEIYVSGGSGYDKTSLYKLFDSYETECMFSTLDKAPHGERRKRVADRYTRSFVMQPDVVTGMQERAQQFVAKCTEKTGSVSVDIYVYLHCYAIDCTTYHLFDPHGLNSLTSAADLAKVMELSHHDDLKGSYMQYYFTELFHFTSQFARRADRSQGIAAQIMNIVLRNDIAEHTVLYRLQTHVDMLDSRSIASEIMDHTLAGLDTTGDALCFLMYHLSLPASVTFQEKLHYELAENPSTPIDDLSYLDAMVKEGLRCFSPVLTSLPRRVPRGGRTIAGVFLPEETIVSCQAYTLHRMDEKVFPQPQEFIPERWLEPEGSIERNQLLSAFSTGGRGCIGKHLALLEMKMLLKETYSCYRTSVSPEMTASMDVDDQFVTSRPIGRKCLLSFEKIVQN</sequence>
<organism evidence="7 8">
    <name type="scientific">Rhodonia placenta</name>
    <dbReference type="NCBI Taxonomy" id="104341"/>
    <lineage>
        <taxon>Eukaryota</taxon>
        <taxon>Fungi</taxon>
        <taxon>Dikarya</taxon>
        <taxon>Basidiomycota</taxon>
        <taxon>Agaricomycotina</taxon>
        <taxon>Agaricomycetes</taxon>
        <taxon>Polyporales</taxon>
        <taxon>Adustoporiaceae</taxon>
        <taxon>Rhodonia</taxon>
    </lineage>
</organism>
<comment type="cofactor">
    <cofactor evidence="1 5">
        <name>heme</name>
        <dbReference type="ChEBI" id="CHEBI:30413"/>
    </cofactor>
</comment>
<evidence type="ECO:0000313" key="8">
    <source>
        <dbReference type="Proteomes" id="UP000639403"/>
    </source>
</evidence>
<keyword evidence="3 5" id="KW-0479">Metal-binding</keyword>
<dbReference type="InterPro" id="IPR002401">
    <property type="entry name" value="Cyt_P450_E_grp-I"/>
</dbReference>
<dbReference type="GO" id="GO:0016705">
    <property type="term" value="F:oxidoreductase activity, acting on paired donors, with incorporation or reduction of molecular oxygen"/>
    <property type="evidence" value="ECO:0007669"/>
    <property type="project" value="InterPro"/>
</dbReference>
<dbReference type="Pfam" id="PF00067">
    <property type="entry name" value="p450"/>
    <property type="match status" value="1"/>
</dbReference>
<evidence type="ECO:0000256" key="2">
    <source>
        <dbReference type="ARBA" id="ARBA00005179"/>
    </source>
</evidence>
<reference evidence="7" key="2">
    <citation type="journal article" name="Front. Microbiol.">
        <title>Degradative Capacity of Two Strains of Rhodonia placenta: From Phenotype to Genotype.</title>
        <authorList>
            <person name="Kolle M."/>
            <person name="Horta M.A.C."/>
            <person name="Nowrousian M."/>
            <person name="Ohm R.A."/>
            <person name="Benz J.P."/>
            <person name="Pilgard A."/>
        </authorList>
    </citation>
    <scope>NUCLEOTIDE SEQUENCE</scope>
    <source>
        <strain evidence="7">FPRL280</strain>
    </source>
</reference>
<comment type="pathway">
    <text evidence="2">Secondary metabolite biosynthesis.</text>
</comment>
<keyword evidence="6" id="KW-0560">Oxidoreductase</keyword>
<keyword evidence="6" id="KW-0503">Monooxygenase</keyword>
<reference evidence="7" key="1">
    <citation type="submission" date="2020-11" db="EMBL/GenBank/DDBJ databases">
        <authorList>
            <person name="Koelle M."/>
            <person name="Horta M.A.C."/>
            <person name="Nowrousian M."/>
            <person name="Ohm R.A."/>
            <person name="Benz P."/>
            <person name="Pilgard A."/>
        </authorList>
    </citation>
    <scope>NUCLEOTIDE SEQUENCE</scope>
    <source>
        <strain evidence="7">FPRL280</strain>
    </source>
</reference>
<evidence type="ECO:0000256" key="4">
    <source>
        <dbReference type="ARBA" id="ARBA00023004"/>
    </source>
</evidence>
<evidence type="ECO:0000256" key="3">
    <source>
        <dbReference type="ARBA" id="ARBA00022723"/>
    </source>
</evidence>
<dbReference type="InterPro" id="IPR036396">
    <property type="entry name" value="Cyt_P450_sf"/>
</dbReference>
<evidence type="ECO:0000313" key="7">
    <source>
        <dbReference type="EMBL" id="KAF9802959.1"/>
    </source>
</evidence>
<dbReference type="SUPFAM" id="SSF48264">
    <property type="entry name" value="Cytochrome P450"/>
    <property type="match status" value="1"/>
</dbReference>
<evidence type="ECO:0000256" key="1">
    <source>
        <dbReference type="ARBA" id="ARBA00001971"/>
    </source>
</evidence>
<proteinExistence type="inferred from homology"/>
<dbReference type="GO" id="GO:0020037">
    <property type="term" value="F:heme binding"/>
    <property type="evidence" value="ECO:0007669"/>
    <property type="project" value="InterPro"/>
</dbReference>
<protein>
    <recommendedName>
        <fullName evidence="9">Cytochrome P450</fullName>
    </recommendedName>
</protein>
<dbReference type="PRINTS" id="PR00385">
    <property type="entry name" value="P450"/>
</dbReference>
<dbReference type="PANTHER" id="PTHR24305:SF164">
    <property type="entry name" value="P450, PUTATIVE (EUROFUNG)-RELATED"/>
    <property type="match status" value="1"/>
</dbReference>
<evidence type="ECO:0008006" key="9">
    <source>
        <dbReference type="Google" id="ProtNLM"/>
    </source>
</evidence>
<dbReference type="InterPro" id="IPR017972">
    <property type="entry name" value="Cyt_P450_CS"/>
</dbReference>
<keyword evidence="5 6" id="KW-0349">Heme</keyword>
<comment type="similarity">
    <text evidence="6">Belongs to the cytochrome P450 family.</text>
</comment>
<feature type="binding site" description="axial binding residue" evidence="5">
    <location>
        <position position="414"/>
    </location>
    <ligand>
        <name>heme</name>
        <dbReference type="ChEBI" id="CHEBI:30413"/>
    </ligand>
    <ligandPart>
        <name>Fe</name>
        <dbReference type="ChEBI" id="CHEBI:18248"/>
    </ligandPart>
</feature>